<feature type="transmembrane region" description="Helical" evidence="5">
    <location>
        <begin position="159"/>
        <end position="178"/>
    </location>
</feature>
<dbReference type="InterPro" id="IPR020846">
    <property type="entry name" value="MFS_dom"/>
</dbReference>
<feature type="transmembrane region" description="Helical" evidence="5">
    <location>
        <begin position="101"/>
        <end position="122"/>
    </location>
</feature>
<comment type="caution">
    <text evidence="7">The sequence shown here is derived from an EMBL/GenBank/DDBJ whole genome shotgun (WGS) entry which is preliminary data.</text>
</comment>
<dbReference type="PANTHER" id="PTHR23502">
    <property type="entry name" value="MAJOR FACILITATOR SUPERFAMILY"/>
    <property type="match status" value="1"/>
</dbReference>
<keyword evidence="3 5" id="KW-1133">Transmembrane helix</keyword>
<feature type="transmembrane region" description="Helical" evidence="5">
    <location>
        <begin position="404"/>
        <end position="423"/>
    </location>
</feature>
<dbReference type="GO" id="GO:0022857">
    <property type="term" value="F:transmembrane transporter activity"/>
    <property type="evidence" value="ECO:0007669"/>
    <property type="project" value="InterPro"/>
</dbReference>
<feature type="non-terminal residue" evidence="7">
    <location>
        <position position="1"/>
    </location>
</feature>
<gene>
    <name evidence="7" type="ORF">N7482_008951</name>
</gene>
<evidence type="ECO:0000313" key="7">
    <source>
        <dbReference type="EMBL" id="KAJ5157851.1"/>
    </source>
</evidence>
<feature type="transmembrane region" description="Helical" evidence="5">
    <location>
        <begin position="222"/>
        <end position="241"/>
    </location>
</feature>
<evidence type="ECO:0000256" key="3">
    <source>
        <dbReference type="ARBA" id="ARBA00022989"/>
    </source>
</evidence>
<feature type="transmembrane region" description="Helical" evidence="5">
    <location>
        <begin position="297"/>
        <end position="315"/>
    </location>
</feature>
<evidence type="ECO:0000256" key="4">
    <source>
        <dbReference type="ARBA" id="ARBA00023136"/>
    </source>
</evidence>
<dbReference type="PROSITE" id="PS50850">
    <property type="entry name" value="MFS"/>
    <property type="match status" value="1"/>
</dbReference>
<feature type="transmembrane region" description="Helical" evidence="5">
    <location>
        <begin position="435"/>
        <end position="463"/>
    </location>
</feature>
<name>A0A9W9HXK7_9EURO</name>
<dbReference type="InterPro" id="IPR036259">
    <property type="entry name" value="MFS_trans_sf"/>
</dbReference>
<dbReference type="OrthoDB" id="5410178at2759"/>
<dbReference type="RefSeq" id="XP_056540840.1">
    <property type="nucleotide sequence ID" value="XM_056691075.1"/>
</dbReference>
<evidence type="ECO:0000256" key="2">
    <source>
        <dbReference type="ARBA" id="ARBA00022692"/>
    </source>
</evidence>
<evidence type="ECO:0000256" key="1">
    <source>
        <dbReference type="ARBA" id="ARBA00004141"/>
    </source>
</evidence>
<feature type="transmembrane region" description="Helical" evidence="5">
    <location>
        <begin position="190"/>
        <end position="210"/>
    </location>
</feature>
<dbReference type="SUPFAM" id="SSF103473">
    <property type="entry name" value="MFS general substrate transporter"/>
    <property type="match status" value="1"/>
</dbReference>
<feature type="transmembrane region" description="Helical" evidence="5">
    <location>
        <begin position="335"/>
        <end position="353"/>
    </location>
</feature>
<dbReference type="GO" id="GO:0016020">
    <property type="term" value="C:membrane"/>
    <property type="evidence" value="ECO:0007669"/>
    <property type="project" value="UniProtKB-SubCell"/>
</dbReference>
<reference evidence="7" key="1">
    <citation type="submission" date="2022-11" db="EMBL/GenBank/DDBJ databases">
        <authorList>
            <person name="Petersen C."/>
        </authorList>
    </citation>
    <scope>NUCLEOTIDE SEQUENCE</scope>
    <source>
        <strain evidence="7">IBT 26290</strain>
    </source>
</reference>
<dbReference type="GeneID" id="81430251"/>
<reference evidence="7" key="2">
    <citation type="journal article" date="2023" name="IMA Fungus">
        <title>Comparative genomic study of the Penicillium genus elucidates a diverse pangenome and 15 lateral gene transfer events.</title>
        <authorList>
            <person name="Petersen C."/>
            <person name="Sorensen T."/>
            <person name="Nielsen M.R."/>
            <person name="Sondergaard T.E."/>
            <person name="Sorensen J.L."/>
            <person name="Fitzpatrick D.A."/>
            <person name="Frisvad J.C."/>
            <person name="Nielsen K.L."/>
        </authorList>
    </citation>
    <scope>NUCLEOTIDE SEQUENCE</scope>
    <source>
        <strain evidence="7">IBT 26290</strain>
    </source>
</reference>
<dbReference type="AlphaFoldDB" id="A0A9W9HXK7"/>
<organism evidence="7 8">
    <name type="scientific">Penicillium canariense</name>
    <dbReference type="NCBI Taxonomy" id="189055"/>
    <lineage>
        <taxon>Eukaryota</taxon>
        <taxon>Fungi</taxon>
        <taxon>Dikarya</taxon>
        <taxon>Ascomycota</taxon>
        <taxon>Pezizomycotina</taxon>
        <taxon>Eurotiomycetes</taxon>
        <taxon>Eurotiomycetidae</taxon>
        <taxon>Eurotiales</taxon>
        <taxon>Aspergillaceae</taxon>
        <taxon>Penicillium</taxon>
    </lineage>
</organism>
<dbReference type="InterPro" id="IPR011701">
    <property type="entry name" value="MFS"/>
</dbReference>
<dbReference type="PANTHER" id="PTHR23502:SF157">
    <property type="entry name" value="MAJOR FACILITATOR SUPERFAMILY (MFS) PROFILE DOMAIN-CONTAINING PROTEIN-RELATED"/>
    <property type="match status" value="1"/>
</dbReference>
<accession>A0A9W9HXK7</accession>
<keyword evidence="8" id="KW-1185">Reference proteome</keyword>
<sequence>MESHNLHRSLKEAKEAIAAVQIQISKESVTSEQLLHHGLELSSTGYIQWRQDCKDHPRNWSLWRKTYDTSIVMFLEFYTTAISTTGPSAAELTQDIYGSRILNLVAFSLMYQIGQAVGGLVIPPCSELFGRHKPYIISCSLFSVSCLLVGLVPNIGAVFMGRFLAGLASAVPSVVISGTVEDIFNSEHRVWIVLLWNAAATAGLAFGPIYASCISGVVGWRWIFYSAAIVTAINTVLILRMRESRPSKLLRTKINLLQAECPGAELMFHSADPFPDVEAFIYTVFIRPTRMMVTEPILIIVSALSGISWGIIYLFSESITRAYIALGLSKSSATLPLLALVIGICFGVFPHIWDIHKLREKKRQNLQIEPEDKILGFAFGTPALAAGLWWFYSTTPPVLWDSHWALPTGGLVLVGLGVNEIAYTMSGYLTDTYTVYSASAFAGLAFVRALVSGIMPLVGYVIFDGEQSRLPGFVIAGIATAFCS</sequence>
<feature type="domain" description="Major facilitator superfamily (MFS) profile" evidence="6">
    <location>
        <begin position="65"/>
        <end position="484"/>
    </location>
</feature>
<keyword evidence="2 5" id="KW-0812">Transmembrane</keyword>
<keyword evidence="4 5" id="KW-0472">Membrane</keyword>
<feature type="transmembrane region" description="Helical" evidence="5">
    <location>
        <begin position="374"/>
        <end position="392"/>
    </location>
</feature>
<comment type="subcellular location">
    <subcellularLocation>
        <location evidence="1">Membrane</location>
        <topology evidence="1">Multi-pass membrane protein</topology>
    </subcellularLocation>
</comment>
<proteinExistence type="predicted"/>
<protein>
    <recommendedName>
        <fullName evidence="6">Major facilitator superfamily (MFS) profile domain-containing protein</fullName>
    </recommendedName>
</protein>
<dbReference type="EMBL" id="JAPQKN010000006">
    <property type="protein sequence ID" value="KAJ5157851.1"/>
    <property type="molecule type" value="Genomic_DNA"/>
</dbReference>
<evidence type="ECO:0000256" key="5">
    <source>
        <dbReference type="SAM" id="Phobius"/>
    </source>
</evidence>
<dbReference type="Gene3D" id="1.20.1250.20">
    <property type="entry name" value="MFS general substrate transporter like domains"/>
    <property type="match status" value="1"/>
</dbReference>
<evidence type="ECO:0000259" key="6">
    <source>
        <dbReference type="PROSITE" id="PS50850"/>
    </source>
</evidence>
<evidence type="ECO:0000313" key="8">
    <source>
        <dbReference type="Proteomes" id="UP001149163"/>
    </source>
</evidence>
<dbReference type="Pfam" id="PF07690">
    <property type="entry name" value="MFS_1"/>
    <property type="match status" value="1"/>
</dbReference>
<dbReference type="Proteomes" id="UP001149163">
    <property type="component" value="Unassembled WGS sequence"/>
</dbReference>